<dbReference type="PANTHER" id="PTHR31382:SF1">
    <property type="entry name" value="SODIUM ION_PROTON EXCHANGER (EUROFUNG)"/>
    <property type="match status" value="1"/>
</dbReference>
<dbReference type="InterPro" id="IPR006153">
    <property type="entry name" value="Cation/H_exchanger_TM"/>
</dbReference>
<keyword evidence="4 6" id="KW-0472">Membrane</keyword>
<evidence type="ECO:0000256" key="1">
    <source>
        <dbReference type="ARBA" id="ARBA00004141"/>
    </source>
</evidence>
<protein>
    <recommendedName>
        <fullName evidence="7">Cation/H+ exchanger transmembrane domain-containing protein</fullName>
    </recommendedName>
</protein>
<evidence type="ECO:0000313" key="9">
    <source>
        <dbReference type="Proteomes" id="UP001642720"/>
    </source>
</evidence>
<name>A0ABY2GRR8_9HYPO</name>
<feature type="compositionally biased region" description="Basic and acidic residues" evidence="5">
    <location>
        <begin position="567"/>
        <end position="581"/>
    </location>
</feature>
<dbReference type="EMBL" id="PPTA01000018">
    <property type="protein sequence ID" value="TFA98624.1"/>
    <property type="molecule type" value="Genomic_DNA"/>
</dbReference>
<feature type="transmembrane region" description="Helical" evidence="6">
    <location>
        <begin position="283"/>
        <end position="316"/>
    </location>
</feature>
<feature type="transmembrane region" description="Helical" evidence="6">
    <location>
        <begin position="14"/>
        <end position="35"/>
    </location>
</feature>
<feature type="transmembrane region" description="Helical" evidence="6">
    <location>
        <begin position="399"/>
        <end position="418"/>
    </location>
</feature>
<feature type="transmembrane region" description="Helical" evidence="6">
    <location>
        <begin position="438"/>
        <end position="459"/>
    </location>
</feature>
<feature type="compositionally biased region" description="Pro residues" evidence="5">
    <location>
        <begin position="595"/>
        <end position="609"/>
    </location>
</feature>
<comment type="subcellular location">
    <subcellularLocation>
        <location evidence="1">Membrane</location>
        <topology evidence="1">Multi-pass membrane protein</topology>
    </subcellularLocation>
</comment>
<evidence type="ECO:0000256" key="2">
    <source>
        <dbReference type="ARBA" id="ARBA00022692"/>
    </source>
</evidence>
<feature type="transmembrane region" description="Helical" evidence="6">
    <location>
        <begin position="47"/>
        <end position="70"/>
    </location>
</feature>
<feature type="region of interest" description="Disordered" evidence="5">
    <location>
        <begin position="526"/>
        <end position="609"/>
    </location>
</feature>
<evidence type="ECO:0000313" key="8">
    <source>
        <dbReference type="EMBL" id="TFA98624.1"/>
    </source>
</evidence>
<proteinExistence type="predicted"/>
<accession>A0ABY2GRR8</accession>
<sequence length="609" mass="65884">MADIWAVPLAQTDFNIVVSFLGAFVSLFGLVSYLLKENYYLSEAHVFLPLTANPHVCCAAVISLLIGVAFGPHGANFIRPDAYTGCSGVTDVACTESRLSGITLNFSRLVLGVQLVIAGVQLPSKYLWRERKSLMLLLGPGMVGMWLATSFLVWAFSGMPSFLHALAVGACVTPTDPVLSAVIVKGKFADHNIPKELQNLIVAESGANDGLGYPFLFFALYLIKFVGSGATSGGAGEAMGLWFAYTWGYTIILSVIYGAVVGLLGKELLRWAVKRNYVDKESFLVSAISLALFVLGTCGLIGTDDVLACFIAGNAFTWDDWFRLETLDDSLQPTIDMLLNVSIFLWYGAYIPWTEFRHNSVIPLYKLVPLGVLVLLVRRLPWIFGLHRWIHQITGTHQALFVGFFGPIGVSAVFYLFITLEFIEKFLSDEEGNPRSDVAHLGATVRIVVWFLVACSVIVHGLSIPLGKIGYLAPRTLSRVLTETSISTGPDLPGLNNNGSAFSTISRWFPGGNGAVVVATTETVVGPPMSRPATSEVSKAPPVPPTGDVPLDALGPDAGPPDGPRNGVRETQIRFHDELEFRNGVASPSRKTSPSPRPSPSLRPSPRPR</sequence>
<evidence type="ECO:0000256" key="4">
    <source>
        <dbReference type="ARBA" id="ARBA00023136"/>
    </source>
</evidence>
<reference evidence="8 9" key="1">
    <citation type="submission" date="2018-01" db="EMBL/GenBank/DDBJ databases">
        <title>Genome characterization of the sugarcane-associated fungus Trichoderma ghanense CCMA-1212 and their application in lignocelulose bioconversion.</title>
        <authorList>
            <person name="Steindorff A.S."/>
            <person name="Mendes T.D."/>
            <person name="Vilela E.S.D."/>
            <person name="Rodrigues D.S."/>
            <person name="Formighieri E.F."/>
            <person name="Melo I.S."/>
            <person name="Favaro L.C.L."/>
        </authorList>
    </citation>
    <scope>NUCLEOTIDE SEQUENCE [LARGE SCALE GENOMIC DNA]</scope>
    <source>
        <strain evidence="8 9">CCMA-1212</strain>
    </source>
</reference>
<feature type="transmembrane region" description="Helical" evidence="6">
    <location>
        <begin position="360"/>
        <end position="378"/>
    </location>
</feature>
<dbReference type="PANTHER" id="PTHR31382">
    <property type="entry name" value="NA(+)/H(+) ANTIPORTER"/>
    <property type="match status" value="1"/>
</dbReference>
<feature type="domain" description="Cation/H+ exchanger transmembrane" evidence="7">
    <location>
        <begin position="61"/>
        <end position="465"/>
    </location>
</feature>
<evidence type="ECO:0000256" key="3">
    <source>
        <dbReference type="ARBA" id="ARBA00022989"/>
    </source>
</evidence>
<gene>
    <name evidence="8" type="ORF">CCMA1212_009602</name>
</gene>
<evidence type="ECO:0000256" key="6">
    <source>
        <dbReference type="SAM" id="Phobius"/>
    </source>
</evidence>
<comment type="caution">
    <text evidence="8">The sequence shown here is derived from an EMBL/GenBank/DDBJ whole genome shotgun (WGS) entry which is preliminary data.</text>
</comment>
<dbReference type="InterPro" id="IPR004712">
    <property type="entry name" value="Na+/H+_antiporter_fungi"/>
</dbReference>
<organism evidence="8 9">
    <name type="scientific">Trichoderma ghanense</name>
    <dbReference type="NCBI Taxonomy" id="65468"/>
    <lineage>
        <taxon>Eukaryota</taxon>
        <taxon>Fungi</taxon>
        <taxon>Dikarya</taxon>
        <taxon>Ascomycota</taxon>
        <taxon>Pezizomycotina</taxon>
        <taxon>Sordariomycetes</taxon>
        <taxon>Hypocreomycetidae</taxon>
        <taxon>Hypocreales</taxon>
        <taxon>Hypocreaceae</taxon>
        <taxon>Trichoderma</taxon>
    </lineage>
</organism>
<dbReference type="Pfam" id="PF00999">
    <property type="entry name" value="Na_H_Exchanger"/>
    <property type="match status" value="1"/>
</dbReference>
<dbReference type="RefSeq" id="XP_073554826.1">
    <property type="nucleotide sequence ID" value="XM_073706678.1"/>
</dbReference>
<dbReference type="GeneID" id="300581128"/>
<keyword evidence="3 6" id="KW-1133">Transmembrane helix</keyword>
<feature type="transmembrane region" description="Helical" evidence="6">
    <location>
        <begin position="242"/>
        <end position="263"/>
    </location>
</feature>
<evidence type="ECO:0000259" key="7">
    <source>
        <dbReference type="Pfam" id="PF00999"/>
    </source>
</evidence>
<keyword evidence="9" id="KW-1185">Reference proteome</keyword>
<dbReference type="Proteomes" id="UP001642720">
    <property type="component" value="Unassembled WGS sequence"/>
</dbReference>
<keyword evidence="2 6" id="KW-0812">Transmembrane</keyword>
<feature type="transmembrane region" description="Helical" evidence="6">
    <location>
        <begin position="211"/>
        <end position="230"/>
    </location>
</feature>
<feature type="transmembrane region" description="Helical" evidence="6">
    <location>
        <begin position="134"/>
        <end position="156"/>
    </location>
</feature>
<feature type="transmembrane region" description="Helical" evidence="6">
    <location>
        <begin position="337"/>
        <end position="354"/>
    </location>
</feature>
<evidence type="ECO:0000256" key="5">
    <source>
        <dbReference type="SAM" id="MobiDB-lite"/>
    </source>
</evidence>